<dbReference type="InterPro" id="IPR010971">
    <property type="entry name" value="UbiH/COQ6"/>
</dbReference>
<dbReference type="PANTHER" id="PTHR43876">
    <property type="entry name" value="UBIQUINONE BIOSYNTHESIS MONOOXYGENASE COQ6, MITOCHONDRIAL"/>
    <property type="match status" value="1"/>
</dbReference>
<dbReference type="GO" id="GO:0006744">
    <property type="term" value="P:ubiquinone biosynthetic process"/>
    <property type="evidence" value="ECO:0007669"/>
    <property type="project" value="UniProtKB-UniPathway"/>
</dbReference>
<keyword evidence="5" id="KW-0274">FAD</keyword>
<dbReference type="Pfam" id="PF01494">
    <property type="entry name" value="FAD_binding_3"/>
    <property type="match status" value="1"/>
</dbReference>
<dbReference type="GO" id="GO:0008682">
    <property type="term" value="F:3-demethoxyubiquinol 3-hydroxylase activity"/>
    <property type="evidence" value="ECO:0007669"/>
    <property type="project" value="TreeGrafter"/>
</dbReference>
<comment type="cofactor">
    <cofactor evidence="1">
        <name>FAD</name>
        <dbReference type="ChEBI" id="CHEBI:57692"/>
    </cofactor>
</comment>
<sequence length="393" mass="43883">MKTELDMIVIGGGMVGASTALGLAQQGFNLALIEKNTLPTFIPDSAYDLRISAISQGSIQLLEKLGVWTQISALRSCPYTTLETWEIEGFNAAFSASELGLEKLGDMVENNLIQLALWEQLNTYPNYQQAVEFEQIFAKRENNRWLVTVDDKIFSAPIIIAADGANSKVRQWAGIGLTSWQYRQHCLLATITSEKHSPSTTWQQFLPSGPRAFLPLSNQNGCIVWYDSPQQIKYLNSLSPEKLTLEIQKHFPNRLTSELGQIKVQSSGSFPLTRQHARHYVQNGVVLVGDAAHTINPLAGQGVNLGFKDVKTLLEIFEQAVKKGENFADEAVLKRYEKIRKPDNLLMQTGMDLFYKAFKTELLPLKIARNLSLVLAEKITPIKKLALKYAIGI</sequence>
<comment type="similarity">
    <text evidence="3">Belongs to the UbiH/COQ6 family.</text>
</comment>
<proteinExistence type="inferred from homology"/>
<comment type="subunit">
    <text evidence="8">Component of the Ubi complex metabolon, which regroups five ubiquinone biosynthesis proteins (UbiE, UbiF, UbiG, UbiH and UbiI) and two accessory factors (UbiK and the lipid-binding protein UbiJ).</text>
</comment>
<keyword evidence="7" id="KW-0503">Monooxygenase</keyword>
<evidence type="ECO:0000256" key="5">
    <source>
        <dbReference type="ARBA" id="ARBA00022827"/>
    </source>
</evidence>
<dbReference type="InterPro" id="IPR002938">
    <property type="entry name" value="FAD-bd"/>
</dbReference>
<dbReference type="PRINTS" id="PR00420">
    <property type="entry name" value="RNGMNOXGNASE"/>
</dbReference>
<evidence type="ECO:0000256" key="2">
    <source>
        <dbReference type="ARBA" id="ARBA00004749"/>
    </source>
</evidence>
<dbReference type="GO" id="GO:0110142">
    <property type="term" value="C:ubiquinone biosynthesis complex"/>
    <property type="evidence" value="ECO:0007669"/>
    <property type="project" value="UniProtKB-ARBA"/>
</dbReference>
<protein>
    <submittedName>
        <fullName evidence="10">2-octaprenyl-3-methyl-6-methoxy-1,4-benzoquinol hydroxylase</fullName>
    </submittedName>
</protein>
<evidence type="ECO:0000313" key="10">
    <source>
        <dbReference type="EMBL" id="QIM67491.1"/>
    </source>
</evidence>
<dbReference type="PANTHER" id="PTHR43876:SF10">
    <property type="entry name" value="3-DEMETHOXYUBIQUINOL 3-HYDROXYLASE"/>
    <property type="match status" value="1"/>
</dbReference>
<dbReference type="InterPro" id="IPR051205">
    <property type="entry name" value="UbiH/COQ6_monooxygenase"/>
</dbReference>
<keyword evidence="6" id="KW-0560">Oxidoreductase</keyword>
<dbReference type="Gene3D" id="3.50.50.60">
    <property type="entry name" value="FAD/NAD(P)-binding domain"/>
    <property type="match status" value="2"/>
</dbReference>
<name>A0A6G8JK57_9PAST</name>
<dbReference type="KEGG" id="mgra:A4G16_09020"/>
<evidence type="ECO:0000256" key="1">
    <source>
        <dbReference type="ARBA" id="ARBA00001974"/>
    </source>
</evidence>
<reference evidence="10 11" key="1">
    <citation type="submission" date="2016-03" db="EMBL/GenBank/DDBJ databases">
        <authorList>
            <person name="Bojesen A.M."/>
            <person name="Planet P."/>
            <person name="Hansen M.J."/>
        </authorList>
    </citation>
    <scope>NUCLEOTIDE SEQUENCE [LARGE SCALE GENOMIC DNA]</scope>
    <source>
        <strain evidence="10 11">B 234/94</strain>
    </source>
</reference>
<dbReference type="Proteomes" id="UP000501366">
    <property type="component" value="Chromosome"/>
</dbReference>
<dbReference type="InterPro" id="IPR036188">
    <property type="entry name" value="FAD/NAD-bd_sf"/>
</dbReference>
<evidence type="ECO:0000313" key="11">
    <source>
        <dbReference type="Proteomes" id="UP000501366"/>
    </source>
</evidence>
<dbReference type="SUPFAM" id="SSF51905">
    <property type="entry name" value="FAD/NAD(P)-binding domain"/>
    <property type="match status" value="1"/>
</dbReference>
<comment type="pathway">
    <text evidence="2">Cofactor biosynthesis; ubiquinone biosynthesis.</text>
</comment>
<feature type="domain" description="FAD-binding" evidence="9">
    <location>
        <begin position="5"/>
        <end position="342"/>
    </location>
</feature>
<organism evidence="10 11">
    <name type="scientific">Mannheimia granulomatis</name>
    <dbReference type="NCBI Taxonomy" id="85402"/>
    <lineage>
        <taxon>Bacteria</taxon>
        <taxon>Pseudomonadati</taxon>
        <taxon>Pseudomonadota</taxon>
        <taxon>Gammaproteobacteria</taxon>
        <taxon>Pasteurellales</taxon>
        <taxon>Pasteurellaceae</taxon>
        <taxon>Mannheimia</taxon>
    </lineage>
</organism>
<dbReference type="AlphaFoldDB" id="A0A6G8JK57"/>
<evidence type="ECO:0000256" key="7">
    <source>
        <dbReference type="ARBA" id="ARBA00023033"/>
    </source>
</evidence>
<dbReference type="EMBL" id="CP015030">
    <property type="protein sequence ID" value="QIM67491.1"/>
    <property type="molecule type" value="Genomic_DNA"/>
</dbReference>
<dbReference type="NCBIfam" id="TIGR01988">
    <property type="entry name" value="Ubi-OHases"/>
    <property type="match status" value="1"/>
</dbReference>
<keyword evidence="4" id="KW-0285">Flavoprotein</keyword>
<dbReference type="GO" id="GO:0071949">
    <property type="term" value="F:FAD binding"/>
    <property type="evidence" value="ECO:0007669"/>
    <property type="project" value="InterPro"/>
</dbReference>
<evidence type="ECO:0000256" key="6">
    <source>
        <dbReference type="ARBA" id="ARBA00023002"/>
    </source>
</evidence>
<evidence type="ECO:0000256" key="8">
    <source>
        <dbReference type="ARBA" id="ARBA00065734"/>
    </source>
</evidence>
<dbReference type="UniPathway" id="UPA00232"/>
<gene>
    <name evidence="10" type="primary">ubiF</name>
    <name evidence="10" type="ORF">A4G16_09020</name>
</gene>
<evidence type="ECO:0000256" key="3">
    <source>
        <dbReference type="ARBA" id="ARBA00005349"/>
    </source>
</evidence>
<dbReference type="FunFam" id="3.50.50.60:FF:000021">
    <property type="entry name" value="Ubiquinone biosynthesis monooxygenase COQ6"/>
    <property type="match status" value="1"/>
</dbReference>
<accession>A0A6G8JK57</accession>
<evidence type="ECO:0000259" key="9">
    <source>
        <dbReference type="Pfam" id="PF01494"/>
    </source>
</evidence>
<dbReference type="RefSeq" id="WP_165889612.1">
    <property type="nucleotide sequence ID" value="NZ_CP015030.1"/>
</dbReference>
<evidence type="ECO:0000256" key="4">
    <source>
        <dbReference type="ARBA" id="ARBA00022630"/>
    </source>
</evidence>